<proteinExistence type="predicted"/>
<dbReference type="Pfam" id="PF12840">
    <property type="entry name" value="HTH_20"/>
    <property type="match status" value="1"/>
</dbReference>
<protein>
    <submittedName>
        <fullName evidence="2">Transcriptional regulator, ArsR family</fullName>
    </submittedName>
</protein>
<dbReference type="HOGENOM" id="CLU_087580_2_1_11"/>
<name>D7B0T4_NOCDD</name>
<dbReference type="SUPFAM" id="SSF46785">
    <property type="entry name" value="Winged helix' DNA-binding domain"/>
    <property type="match status" value="1"/>
</dbReference>
<organism evidence="2 3">
    <name type="scientific">Nocardiopsis dassonvillei (strain ATCC 23218 / DSM 43111 / CIP 107115 / JCM 7437 / KCTC 9190 / NBRC 14626 / NCTC 10488 / NRRL B-5397 / IMRU 509)</name>
    <name type="common">Actinomadura dassonvillei</name>
    <dbReference type="NCBI Taxonomy" id="446468"/>
    <lineage>
        <taxon>Bacteria</taxon>
        <taxon>Bacillati</taxon>
        <taxon>Actinomycetota</taxon>
        <taxon>Actinomycetes</taxon>
        <taxon>Streptosporangiales</taxon>
        <taxon>Nocardiopsidaceae</taxon>
        <taxon>Nocardiopsis</taxon>
    </lineage>
</organism>
<evidence type="ECO:0000313" key="2">
    <source>
        <dbReference type="EMBL" id="ADH68319.1"/>
    </source>
</evidence>
<evidence type="ECO:0000313" key="3">
    <source>
        <dbReference type="Proteomes" id="UP000002219"/>
    </source>
</evidence>
<dbReference type="EMBL" id="CP002040">
    <property type="protein sequence ID" value="ADH68319.1"/>
    <property type="molecule type" value="Genomic_DNA"/>
</dbReference>
<dbReference type="InterPro" id="IPR011991">
    <property type="entry name" value="ArsR-like_HTH"/>
</dbReference>
<dbReference type="STRING" id="446468.Ndas_2909"/>
<dbReference type="GO" id="GO:0003700">
    <property type="term" value="F:DNA-binding transcription factor activity"/>
    <property type="evidence" value="ECO:0007669"/>
    <property type="project" value="InterPro"/>
</dbReference>
<accession>D7B0T4</accession>
<gene>
    <name evidence="2" type="ordered locus">Ndas_2909</name>
</gene>
<dbReference type="InterPro" id="IPR036390">
    <property type="entry name" value="WH_DNA-bd_sf"/>
</dbReference>
<dbReference type="InterPro" id="IPR036388">
    <property type="entry name" value="WH-like_DNA-bd_sf"/>
</dbReference>
<dbReference type="SMART" id="SM00418">
    <property type="entry name" value="HTH_ARSR"/>
    <property type="match status" value="1"/>
</dbReference>
<keyword evidence="3" id="KW-1185">Reference proteome</keyword>
<dbReference type="CDD" id="cd00090">
    <property type="entry name" value="HTH_ARSR"/>
    <property type="match status" value="1"/>
</dbReference>
<dbReference type="InterPro" id="IPR001845">
    <property type="entry name" value="HTH_ArsR_DNA-bd_dom"/>
</dbReference>
<dbReference type="AlphaFoldDB" id="D7B0T4"/>
<dbReference type="Proteomes" id="UP000002219">
    <property type="component" value="Chromosome 1"/>
</dbReference>
<evidence type="ECO:0000259" key="1">
    <source>
        <dbReference type="SMART" id="SM00418"/>
    </source>
</evidence>
<dbReference type="eggNOG" id="COG0640">
    <property type="taxonomic scope" value="Bacteria"/>
</dbReference>
<dbReference type="KEGG" id="nda:Ndas_2909"/>
<dbReference type="Gene3D" id="1.10.10.10">
    <property type="entry name" value="Winged helix-like DNA-binding domain superfamily/Winged helix DNA-binding domain"/>
    <property type="match status" value="1"/>
</dbReference>
<reference evidence="2 3" key="1">
    <citation type="journal article" date="2010" name="Stand. Genomic Sci.">
        <title>Complete genome sequence of Nocardiopsis dassonvillei type strain (IMRU 509).</title>
        <authorList>
            <person name="Sun H."/>
            <person name="Lapidus A."/>
            <person name="Nolan M."/>
            <person name="Lucas S."/>
            <person name="Del Rio T.G."/>
            <person name="Tice H."/>
            <person name="Cheng J.F."/>
            <person name="Tapia R."/>
            <person name="Han C."/>
            <person name="Goodwin L."/>
            <person name="Pitluck S."/>
            <person name="Pagani I."/>
            <person name="Ivanova N."/>
            <person name="Mavromatis K."/>
            <person name="Mikhailova N."/>
            <person name="Pati A."/>
            <person name="Chen A."/>
            <person name="Palaniappan K."/>
            <person name="Land M."/>
            <person name="Hauser L."/>
            <person name="Chang Y.J."/>
            <person name="Jeffries C.D."/>
            <person name="Djao O.D."/>
            <person name="Rohde M."/>
            <person name="Sikorski J."/>
            <person name="Goker M."/>
            <person name="Woyke T."/>
            <person name="Bristow J."/>
            <person name="Eisen J.A."/>
            <person name="Markowitz V."/>
            <person name="Hugenholtz P."/>
            <person name="Kyrpides N.C."/>
            <person name="Klenk H.P."/>
        </authorList>
    </citation>
    <scope>NUCLEOTIDE SEQUENCE [LARGE SCALE GENOMIC DNA]</scope>
    <source>
        <strain evidence="3">ATCC 23218 / DSM 43111 / CIP 107115 / JCM 7437 / KCTC 9190 / NBRC 14626 / NCTC 10488 / NRRL B-5397 / IMRU 509</strain>
    </source>
</reference>
<feature type="domain" description="HTH arsR-type" evidence="1">
    <location>
        <begin position="44"/>
        <end position="138"/>
    </location>
</feature>
<sequence length="243" mass="26983">MGQQRQEGFAANCLRKGSPSTVRAMTDDADVPADSHQQMRVSAQALRGLAHPLRARLLDELRINGPATATILGRRLGESSGATSYHLRQLSRYGFIDNEPGRTGGRERWWRMRPGGWSMSGHEFLSNPETRVVAQAVLDRLYQQKRRRFADWTALVSDSPDLPAVRRWKDAATDSTSHARMTPGEAAEFADALNDFLGSWGRRFQGRTPESHPDTDVVQVDTALFPVLPEAEGRSEGSAAERD</sequence>